<dbReference type="AlphaFoldDB" id="A0A8S2ENG9"/>
<evidence type="ECO:0000313" key="4">
    <source>
        <dbReference type="Proteomes" id="UP000677228"/>
    </source>
</evidence>
<dbReference type="Pfam" id="PF06202">
    <property type="entry name" value="GDE_C"/>
    <property type="match status" value="1"/>
</dbReference>
<evidence type="ECO:0000313" key="2">
    <source>
        <dbReference type="EMBL" id="CAF1230822.1"/>
    </source>
</evidence>
<dbReference type="PANTHER" id="PTHR10569:SF2">
    <property type="entry name" value="GLYCOGEN DEBRANCHING ENZYME"/>
    <property type="match status" value="1"/>
</dbReference>
<dbReference type="EMBL" id="CAJOBA010037259">
    <property type="protein sequence ID" value="CAF4038817.1"/>
    <property type="molecule type" value="Genomic_DNA"/>
</dbReference>
<reference evidence="2" key="1">
    <citation type="submission" date="2021-02" db="EMBL/GenBank/DDBJ databases">
        <authorList>
            <person name="Nowell W R."/>
        </authorList>
    </citation>
    <scope>NUCLEOTIDE SEQUENCE</scope>
</reference>
<dbReference type="InterPro" id="IPR008928">
    <property type="entry name" value="6-hairpin_glycosidase_sf"/>
</dbReference>
<sequence>IGQWYQKVFSYLKQFPRYLIPPYFDAIISGTYTVLIQHAWKLMTPFIQEGSSFIRALAMGSVQLCGHVRNARLPLLSPNLTEPKPSVEFDEQLKIKFHPQCPSLSSGLPNFTVGIWRNWGRDTFIALRGLLLLTGRYVEARYLILAYGQCLRHGLIPNFLGDGSIARYNARDVIWWWLYSISEYTRTVPQGHLILKDVVARLYPTDDSEMQPVDGKHDQPLYEIIQESLVKHVECLSFRERNAGTQIDDVMNDHGFNNHIGIQSET</sequence>
<dbReference type="EMBL" id="CAJNOK010015713">
    <property type="protein sequence ID" value="CAF1230822.1"/>
    <property type="molecule type" value="Genomic_DNA"/>
</dbReference>
<dbReference type="GO" id="GO:0005980">
    <property type="term" value="P:glycogen catabolic process"/>
    <property type="evidence" value="ECO:0007669"/>
    <property type="project" value="InterPro"/>
</dbReference>
<dbReference type="SUPFAM" id="SSF48208">
    <property type="entry name" value="Six-hairpin glycosidases"/>
    <property type="match status" value="1"/>
</dbReference>
<dbReference type="InterPro" id="IPR032790">
    <property type="entry name" value="GDE_C"/>
</dbReference>
<feature type="non-terminal residue" evidence="2">
    <location>
        <position position="266"/>
    </location>
</feature>
<organism evidence="2 4">
    <name type="scientific">Didymodactylos carnosus</name>
    <dbReference type="NCBI Taxonomy" id="1234261"/>
    <lineage>
        <taxon>Eukaryota</taxon>
        <taxon>Metazoa</taxon>
        <taxon>Spiralia</taxon>
        <taxon>Gnathifera</taxon>
        <taxon>Rotifera</taxon>
        <taxon>Eurotatoria</taxon>
        <taxon>Bdelloidea</taxon>
        <taxon>Philodinida</taxon>
        <taxon>Philodinidae</taxon>
        <taxon>Didymodactylos</taxon>
    </lineage>
</organism>
<dbReference type="InterPro" id="IPR010401">
    <property type="entry name" value="AGL/Gdb1"/>
</dbReference>
<feature type="non-terminal residue" evidence="2">
    <location>
        <position position="1"/>
    </location>
</feature>
<evidence type="ECO:0000259" key="1">
    <source>
        <dbReference type="Pfam" id="PF06202"/>
    </source>
</evidence>
<accession>A0A8S2ENG9</accession>
<gene>
    <name evidence="2" type="ORF">OVA965_LOCUS25369</name>
    <name evidence="3" type="ORF">TMI583_LOCUS26097</name>
</gene>
<dbReference type="PANTHER" id="PTHR10569">
    <property type="entry name" value="GLYCOGEN DEBRANCHING ENZYME"/>
    <property type="match status" value="1"/>
</dbReference>
<dbReference type="GO" id="GO:0004135">
    <property type="term" value="F:amylo-alpha-1,6-glucosidase activity"/>
    <property type="evidence" value="ECO:0007669"/>
    <property type="project" value="InterPro"/>
</dbReference>
<proteinExistence type="predicted"/>
<evidence type="ECO:0000313" key="3">
    <source>
        <dbReference type="EMBL" id="CAF4038817.1"/>
    </source>
</evidence>
<name>A0A8S2ENG9_9BILA</name>
<protein>
    <recommendedName>
        <fullName evidence="1">Glycogen debranching enzyme C-terminal domain-containing protein</fullName>
    </recommendedName>
</protein>
<dbReference type="Proteomes" id="UP000682733">
    <property type="component" value="Unassembled WGS sequence"/>
</dbReference>
<dbReference type="GO" id="GO:0004134">
    <property type="term" value="F:4-alpha-glucanotransferase activity"/>
    <property type="evidence" value="ECO:0007669"/>
    <property type="project" value="InterPro"/>
</dbReference>
<feature type="domain" description="Glycogen debranching enzyme C-terminal" evidence="1">
    <location>
        <begin position="98"/>
        <end position="244"/>
    </location>
</feature>
<comment type="caution">
    <text evidence="2">The sequence shown here is derived from an EMBL/GenBank/DDBJ whole genome shotgun (WGS) entry which is preliminary data.</text>
</comment>
<dbReference type="Proteomes" id="UP000677228">
    <property type="component" value="Unassembled WGS sequence"/>
</dbReference>